<evidence type="ECO:0008006" key="3">
    <source>
        <dbReference type="Google" id="ProtNLM"/>
    </source>
</evidence>
<organism evidence="1 2">
    <name type="scientific">Asanoa siamensis</name>
    <dbReference type="NCBI Taxonomy" id="926357"/>
    <lineage>
        <taxon>Bacteria</taxon>
        <taxon>Bacillati</taxon>
        <taxon>Actinomycetota</taxon>
        <taxon>Actinomycetes</taxon>
        <taxon>Micromonosporales</taxon>
        <taxon>Micromonosporaceae</taxon>
        <taxon>Asanoa</taxon>
    </lineage>
</organism>
<dbReference type="InterPro" id="IPR036390">
    <property type="entry name" value="WH_DNA-bd_sf"/>
</dbReference>
<gene>
    <name evidence="1" type="ORF">Asi02nite_36310</name>
</gene>
<dbReference type="InterPro" id="IPR025855">
    <property type="entry name" value="Replic_Relax"/>
</dbReference>
<dbReference type="SUPFAM" id="SSF46785">
    <property type="entry name" value="Winged helix' DNA-binding domain"/>
    <property type="match status" value="1"/>
</dbReference>
<keyword evidence="2" id="KW-1185">Reference proteome</keyword>
<comment type="caution">
    <text evidence="1">The sequence shown here is derived from an EMBL/GenBank/DDBJ whole genome shotgun (WGS) entry which is preliminary data.</text>
</comment>
<protein>
    <recommendedName>
        <fullName evidence="3">Replication-relaxation</fullName>
    </recommendedName>
</protein>
<proteinExistence type="predicted"/>
<evidence type="ECO:0000313" key="2">
    <source>
        <dbReference type="Proteomes" id="UP000604117"/>
    </source>
</evidence>
<evidence type="ECO:0000313" key="1">
    <source>
        <dbReference type="EMBL" id="GIF74113.1"/>
    </source>
</evidence>
<dbReference type="Pfam" id="PF13814">
    <property type="entry name" value="Replic_Relax"/>
    <property type="match status" value="1"/>
</dbReference>
<sequence length="300" mass="32156">MDRNRLIRDIPPTHTSAGGNSLRLTASVVAGELARLTPRDRLILDLLDQHRTLTTAQLVDLVFGSVGRARNRLNTLHDRGVLDRFRHYQRPGSQGWRWTLGPVGAALLAAGRGDALPRPAAVRDAAARLAMSPTLAHLVAVNGFFVALSAYARANPAVRLARWWNEARCREACGGLVRPDGHGVWADDARAGGRVVPFWLEVDLGTETLGRVAGKLTGYAALPPRRAYPVLFWLPTAARESHLHTLLTCDGVPDGVRAATAAVDSGGPTGAVWRMVGDRDRVTLAELPASAGDGGTSWDG</sequence>
<dbReference type="Proteomes" id="UP000604117">
    <property type="component" value="Unassembled WGS sequence"/>
</dbReference>
<name>A0ABQ4CS37_9ACTN</name>
<accession>A0ABQ4CS37</accession>
<reference evidence="1 2" key="1">
    <citation type="submission" date="2021-01" db="EMBL/GenBank/DDBJ databases">
        <title>Whole genome shotgun sequence of Asanoa siamensis NBRC 107932.</title>
        <authorList>
            <person name="Komaki H."/>
            <person name="Tamura T."/>
        </authorList>
    </citation>
    <scope>NUCLEOTIDE SEQUENCE [LARGE SCALE GENOMIC DNA]</scope>
    <source>
        <strain evidence="1 2">NBRC 107932</strain>
    </source>
</reference>
<dbReference type="EMBL" id="BONE01000027">
    <property type="protein sequence ID" value="GIF74113.1"/>
    <property type="molecule type" value="Genomic_DNA"/>
</dbReference>